<accession>A0A074WY45</accession>
<feature type="signal peptide" evidence="1">
    <location>
        <begin position="1"/>
        <end position="19"/>
    </location>
</feature>
<evidence type="ECO:0000313" key="3">
    <source>
        <dbReference type="Proteomes" id="UP000027730"/>
    </source>
</evidence>
<dbReference type="RefSeq" id="XP_013429128.1">
    <property type="nucleotide sequence ID" value="XM_013573674.1"/>
</dbReference>
<dbReference type="GeneID" id="25413317"/>
<evidence type="ECO:0000313" key="2">
    <source>
        <dbReference type="EMBL" id="KEQ74667.1"/>
    </source>
</evidence>
<dbReference type="HOGENOM" id="CLU_1481690_0_0_1"/>
<proteinExistence type="predicted"/>
<keyword evidence="1" id="KW-0732">Signal</keyword>
<organism evidence="2 3">
    <name type="scientific">Aureobasidium namibiae CBS 147.97</name>
    <dbReference type="NCBI Taxonomy" id="1043004"/>
    <lineage>
        <taxon>Eukaryota</taxon>
        <taxon>Fungi</taxon>
        <taxon>Dikarya</taxon>
        <taxon>Ascomycota</taxon>
        <taxon>Pezizomycotina</taxon>
        <taxon>Dothideomycetes</taxon>
        <taxon>Dothideomycetidae</taxon>
        <taxon>Dothideales</taxon>
        <taxon>Saccotheciaceae</taxon>
        <taxon>Aureobasidium</taxon>
    </lineage>
</organism>
<dbReference type="AlphaFoldDB" id="A0A074WY45"/>
<evidence type="ECO:0000256" key="1">
    <source>
        <dbReference type="SAM" id="SignalP"/>
    </source>
</evidence>
<dbReference type="Proteomes" id="UP000027730">
    <property type="component" value="Unassembled WGS sequence"/>
</dbReference>
<gene>
    <name evidence="2" type="ORF">M436DRAFT_62126</name>
</gene>
<evidence type="ECO:0008006" key="4">
    <source>
        <dbReference type="Google" id="ProtNLM"/>
    </source>
</evidence>
<keyword evidence="3" id="KW-1185">Reference proteome</keyword>
<protein>
    <recommendedName>
        <fullName evidence="4">4Fe-4S ferredoxin-type domain-containing protein</fullName>
    </recommendedName>
</protein>
<dbReference type="EMBL" id="KL584706">
    <property type="protein sequence ID" value="KEQ74667.1"/>
    <property type="molecule type" value="Genomic_DNA"/>
</dbReference>
<sequence length="182" mass="18649">MRSTLWISVLALFAAVTIACDDSQRQNCAECRNGCSNTCAPNGGDSGAGAFCSGCLLGCLDLCGDCDDEGISQSCSSVAAAMAIAMVQVGAQDTAKAETRSVPSASISAAAQTLDVAVRTVVIVLRLVENAMQIMHTSAVLAILERNAKAGSIGIMFCRSTAPNIAVYLNAVAPVPRPGFDN</sequence>
<feature type="chain" id="PRO_5001702881" description="4Fe-4S ferredoxin-type domain-containing protein" evidence="1">
    <location>
        <begin position="20"/>
        <end position="182"/>
    </location>
</feature>
<reference evidence="2 3" key="1">
    <citation type="journal article" date="2014" name="BMC Genomics">
        <title>Genome sequencing of four Aureobasidium pullulans varieties: biotechnological potential, stress tolerance, and description of new species.</title>
        <authorList>
            <person name="Gostin Ar C."/>
            <person name="Ohm R.A."/>
            <person name="Kogej T."/>
            <person name="Sonjak S."/>
            <person name="Turk M."/>
            <person name="Zajc J."/>
            <person name="Zalar P."/>
            <person name="Grube M."/>
            <person name="Sun H."/>
            <person name="Han J."/>
            <person name="Sharma A."/>
            <person name="Chiniquy J."/>
            <person name="Ngan C.Y."/>
            <person name="Lipzen A."/>
            <person name="Barry K."/>
            <person name="Grigoriev I.V."/>
            <person name="Gunde-Cimerman N."/>
        </authorList>
    </citation>
    <scope>NUCLEOTIDE SEQUENCE [LARGE SCALE GENOMIC DNA]</scope>
    <source>
        <strain evidence="2 3">CBS 147.97</strain>
    </source>
</reference>
<name>A0A074WY45_9PEZI</name>
<dbReference type="PROSITE" id="PS51257">
    <property type="entry name" value="PROKAR_LIPOPROTEIN"/>
    <property type="match status" value="1"/>
</dbReference>